<dbReference type="PRINTS" id="PR00081">
    <property type="entry name" value="GDHRDH"/>
</dbReference>
<evidence type="ECO:0000256" key="2">
    <source>
        <dbReference type="ARBA" id="ARBA00023002"/>
    </source>
</evidence>
<dbReference type="Gene3D" id="3.40.50.720">
    <property type="entry name" value="NAD(P)-binding Rossmann-like Domain"/>
    <property type="match status" value="1"/>
</dbReference>
<dbReference type="PANTHER" id="PTHR44196">
    <property type="entry name" value="DEHYDROGENASE/REDUCTASE SDR FAMILY MEMBER 7B"/>
    <property type="match status" value="1"/>
</dbReference>
<evidence type="ECO:0000313" key="4">
    <source>
        <dbReference type="Proteomes" id="UP000176404"/>
    </source>
</evidence>
<dbReference type="STRING" id="1802517.A2892_05360"/>
<dbReference type="SUPFAM" id="SSF51735">
    <property type="entry name" value="NAD(P)-binding Rossmann-fold domains"/>
    <property type="match status" value="1"/>
</dbReference>
<dbReference type="Pfam" id="PF00106">
    <property type="entry name" value="adh_short"/>
    <property type="match status" value="1"/>
</dbReference>
<dbReference type="GO" id="GO:0016491">
    <property type="term" value="F:oxidoreductase activity"/>
    <property type="evidence" value="ECO:0007669"/>
    <property type="project" value="UniProtKB-KW"/>
</dbReference>
<dbReference type="InterPro" id="IPR002347">
    <property type="entry name" value="SDR_fam"/>
</dbReference>
<dbReference type="Proteomes" id="UP000176404">
    <property type="component" value="Unassembled WGS sequence"/>
</dbReference>
<dbReference type="AlphaFoldDB" id="A0A1F8B5F3"/>
<evidence type="ECO:0000256" key="1">
    <source>
        <dbReference type="ARBA" id="ARBA00006484"/>
    </source>
</evidence>
<evidence type="ECO:0000313" key="3">
    <source>
        <dbReference type="EMBL" id="OGM59262.1"/>
    </source>
</evidence>
<gene>
    <name evidence="3" type="ORF">A2892_05360</name>
</gene>
<proteinExistence type="inferred from homology"/>
<comment type="similarity">
    <text evidence="1">Belongs to the short-chain dehydrogenases/reductases (SDR) family.</text>
</comment>
<keyword evidence="2" id="KW-0560">Oxidoreductase</keyword>
<dbReference type="EMBL" id="MGHD01000022">
    <property type="protein sequence ID" value="OGM59262.1"/>
    <property type="molecule type" value="Genomic_DNA"/>
</dbReference>
<sequence>MDLHNKKVLITGSSRGIGRALTIKLVGEGCEVWGIARREKLLKNLKSEVNSPKNYLYSAIDISQKDSWDQIVKSLRRKKYHPDIVIFNAAIFENDFINGLDFEKTRKMIEINYLSVIKGIQALFPLLKTNSQVIAISSSSALKGSGEEGIGYAASKAALSIAFESLYLKYRNKIHFKTVFFGPVKTGMSPFSRHTILSLSEEDAVRAVIKSIERGDVISYYPLIIFYAYKLAKLLPSSYYFKFLTFIDEKIHQRLIVESDD</sequence>
<protein>
    <recommendedName>
        <fullName evidence="5">Short-chain dehydrogenase</fullName>
    </recommendedName>
</protein>
<dbReference type="GO" id="GO:0016020">
    <property type="term" value="C:membrane"/>
    <property type="evidence" value="ECO:0007669"/>
    <property type="project" value="TreeGrafter"/>
</dbReference>
<accession>A0A1F8B5F3</accession>
<dbReference type="InterPro" id="IPR036291">
    <property type="entry name" value="NAD(P)-bd_dom_sf"/>
</dbReference>
<reference evidence="3 4" key="1">
    <citation type="journal article" date="2016" name="Nat. Commun.">
        <title>Thousands of microbial genomes shed light on interconnected biogeochemical processes in an aquifer system.</title>
        <authorList>
            <person name="Anantharaman K."/>
            <person name="Brown C.T."/>
            <person name="Hug L.A."/>
            <person name="Sharon I."/>
            <person name="Castelle C.J."/>
            <person name="Probst A.J."/>
            <person name="Thomas B.C."/>
            <person name="Singh A."/>
            <person name="Wilkins M.J."/>
            <person name="Karaoz U."/>
            <person name="Brodie E.L."/>
            <person name="Williams K.H."/>
            <person name="Hubbard S.S."/>
            <person name="Banfield J.F."/>
        </authorList>
    </citation>
    <scope>NUCLEOTIDE SEQUENCE [LARGE SCALE GENOMIC DNA]</scope>
</reference>
<dbReference type="PANTHER" id="PTHR44196:SF1">
    <property type="entry name" value="DEHYDROGENASE_REDUCTASE SDR FAMILY MEMBER 7B"/>
    <property type="match status" value="1"/>
</dbReference>
<name>A0A1F8B5F3_9BACT</name>
<organism evidence="3 4">
    <name type="scientific">Candidatus Woesebacteria bacterium RIFCSPLOWO2_01_FULL_39_10b</name>
    <dbReference type="NCBI Taxonomy" id="1802517"/>
    <lineage>
        <taxon>Bacteria</taxon>
        <taxon>Candidatus Woeseibacteriota</taxon>
    </lineage>
</organism>
<comment type="caution">
    <text evidence="3">The sequence shown here is derived from an EMBL/GenBank/DDBJ whole genome shotgun (WGS) entry which is preliminary data.</text>
</comment>
<evidence type="ECO:0008006" key="5">
    <source>
        <dbReference type="Google" id="ProtNLM"/>
    </source>
</evidence>